<name>I4WK02_9GAMM</name>
<accession>M4NIA6</accession>
<accession>I4WK02</accession>
<dbReference type="PATRIC" id="fig|666685.9.peg.3308"/>
<feature type="domain" description="DUF2249" evidence="1">
    <location>
        <begin position="14"/>
        <end position="80"/>
    </location>
</feature>
<dbReference type="KEGG" id="rhd:R2APBS1_3566"/>
<dbReference type="HOGENOM" id="CLU_146484_2_0_6"/>
<evidence type="ECO:0000259" key="1">
    <source>
        <dbReference type="Pfam" id="PF10006"/>
    </source>
</evidence>
<dbReference type="GeneID" id="72428175"/>
<organism evidence="2 3">
    <name type="scientific">Rhodanobacter denitrificans</name>
    <dbReference type="NCBI Taxonomy" id="666685"/>
    <lineage>
        <taxon>Bacteria</taxon>
        <taxon>Pseudomonadati</taxon>
        <taxon>Pseudomonadota</taxon>
        <taxon>Gammaproteobacteria</taxon>
        <taxon>Lysobacterales</taxon>
        <taxon>Rhodanobacteraceae</taxon>
        <taxon>Rhodanobacter</taxon>
    </lineage>
</organism>
<dbReference type="STRING" id="666685.R2APBS1_3566"/>
<dbReference type="AlphaFoldDB" id="I4WK02"/>
<dbReference type="eggNOG" id="COG4309">
    <property type="taxonomic scope" value="Bacteria"/>
</dbReference>
<keyword evidence="3" id="KW-1185">Reference proteome</keyword>
<gene>
    <name evidence="2" type="ORF">R2APBS1_3566</name>
</gene>
<dbReference type="Pfam" id="PF10006">
    <property type="entry name" value="DUF2249"/>
    <property type="match status" value="1"/>
</dbReference>
<dbReference type="EMBL" id="CP003470">
    <property type="protein sequence ID" value="AGG90629.1"/>
    <property type="molecule type" value="Genomic_DNA"/>
</dbReference>
<sequence>MSIDAVAEQNVHLFDARGVARRFRHSAIFGAIGALRGGETMRFVNDHDPIPLIAQLRERLGDNLTVTYRQRDADAVVIDFGITGLPVE</sequence>
<evidence type="ECO:0000313" key="3">
    <source>
        <dbReference type="Proteomes" id="UP000011859"/>
    </source>
</evidence>
<evidence type="ECO:0000313" key="2">
    <source>
        <dbReference type="EMBL" id="AGG90629.1"/>
    </source>
</evidence>
<dbReference type="Proteomes" id="UP000011859">
    <property type="component" value="Chromosome"/>
</dbReference>
<protein>
    <recommendedName>
        <fullName evidence="1">DUF2249 domain-containing protein</fullName>
    </recommendedName>
</protein>
<proteinExistence type="predicted"/>
<dbReference type="InterPro" id="IPR018720">
    <property type="entry name" value="DUF2249"/>
</dbReference>
<dbReference type="OrthoDB" id="8451629at2"/>
<reference evidence="2 3" key="1">
    <citation type="submission" date="2012-04" db="EMBL/GenBank/DDBJ databases">
        <title>Complete genome of Rhodanobacter sp. 2APBS1.</title>
        <authorList>
            <consortium name="US DOE Joint Genome Institute"/>
            <person name="Huntemann M."/>
            <person name="Wei C.-L."/>
            <person name="Han J."/>
            <person name="Detter J.C."/>
            <person name="Han C."/>
            <person name="Tapia R."/>
            <person name="Munk A.C.C."/>
            <person name="Chen A."/>
            <person name="Krypides N."/>
            <person name="Mavromatis K."/>
            <person name="Markowitz V."/>
            <person name="Szeto E."/>
            <person name="Ivanova N."/>
            <person name="Mikhailova N."/>
            <person name="Ovchinnikova G."/>
            <person name="Pagani I."/>
            <person name="Pati A."/>
            <person name="Goodwin L."/>
            <person name="Peters L."/>
            <person name="Pitluck S."/>
            <person name="Woyke T."/>
            <person name="Prakash O."/>
            <person name="Elkins J."/>
            <person name="Brown S."/>
            <person name="Palumbo A."/>
            <person name="Hemme C."/>
            <person name="Zhou J."/>
            <person name="Watson D."/>
            <person name="Jardine P."/>
            <person name="Kostka J."/>
            <person name="Green S."/>
        </authorList>
    </citation>
    <scope>NUCLEOTIDE SEQUENCE [LARGE SCALE GENOMIC DNA]</scope>
    <source>
        <strain evidence="2 3">2APBS1</strain>
    </source>
</reference>
<dbReference type="RefSeq" id="WP_007513730.1">
    <property type="nucleotide sequence ID" value="NC_020541.1"/>
</dbReference>